<dbReference type="EMBL" id="JABRWJ010000003">
    <property type="protein sequence ID" value="NRF67239.1"/>
    <property type="molecule type" value="Genomic_DNA"/>
</dbReference>
<organism evidence="1 2">
    <name type="scientific">Pseudaquabacterium terrae</name>
    <dbReference type="NCBI Taxonomy" id="2732868"/>
    <lineage>
        <taxon>Bacteria</taxon>
        <taxon>Pseudomonadati</taxon>
        <taxon>Pseudomonadota</taxon>
        <taxon>Betaproteobacteria</taxon>
        <taxon>Burkholderiales</taxon>
        <taxon>Sphaerotilaceae</taxon>
        <taxon>Pseudaquabacterium</taxon>
    </lineage>
</organism>
<proteinExistence type="predicted"/>
<accession>A0ABX2EF57</accession>
<evidence type="ECO:0000313" key="2">
    <source>
        <dbReference type="Proteomes" id="UP000737171"/>
    </source>
</evidence>
<dbReference type="Proteomes" id="UP000737171">
    <property type="component" value="Unassembled WGS sequence"/>
</dbReference>
<gene>
    <name evidence="1" type="ORF">HLB44_09615</name>
</gene>
<comment type="caution">
    <text evidence="1">The sequence shown here is derived from an EMBL/GenBank/DDBJ whole genome shotgun (WGS) entry which is preliminary data.</text>
</comment>
<protein>
    <submittedName>
        <fullName evidence="1">Uncharacterized protein</fullName>
    </submittedName>
</protein>
<dbReference type="RefSeq" id="WP_173122368.1">
    <property type="nucleotide sequence ID" value="NZ_JABRWJ010000003.1"/>
</dbReference>
<keyword evidence="2" id="KW-1185">Reference proteome</keyword>
<name>A0ABX2EF57_9BURK</name>
<evidence type="ECO:0000313" key="1">
    <source>
        <dbReference type="EMBL" id="NRF67239.1"/>
    </source>
</evidence>
<reference evidence="1 2" key="1">
    <citation type="submission" date="2020-05" db="EMBL/GenBank/DDBJ databases">
        <title>Aquincola sp. isolate from soil.</title>
        <authorList>
            <person name="Han J."/>
            <person name="Kim D.-U."/>
        </authorList>
    </citation>
    <scope>NUCLEOTIDE SEQUENCE [LARGE SCALE GENOMIC DNA]</scope>
    <source>
        <strain evidence="1 2">S2</strain>
    </source>
</reference>
<sequence>MTALLSEPRWAPAAQALVDGCTDLRDDEDRVALLAAVCEGLGDELYPAFLRVLWTVGQHGDHAACAAIARALVHALRTGRLPSGRRSAWGDSAPTPAQSAFGRVRCLGPLEYLCAWHAQADPVRALSSAQFHLAARALMDLVGASAEARALYCEKLLADADDPLPGALTRQTREALRALATAWGQGAPSFEACARFLQALPGALTRPLPPALSRLPTHFA</sequence>